<accession>A0A2A5JS90</accession>
<name>A0A2A5JS90_PSEO7</name>
<dbReference type="RefSeq" id="WP_099641512.1">
    <property type="nucleotide sequence ID" value="NZ_NKHF01000035.1"/>
</dbReference>
<keyword evidence="1" id="KW-0472">Membrane</keyword>
<sequence length="313" mass="35247">MIKGLKQKVKQHIVKRHQSSDICLSHNNIYILPSKDGGFFIAVALLNFILGINYQNNLILAVSYLMVVMMIAALFLGFFNLNKTNVRYLGVHANFSPYSANIKLKVASNTEIQSLRLLSQYDTSAMHIQTISGEKVVELKAVNLSRGVYEIGEIKIQSYFPFGLIRTWSYIKPDDQFHIYPTPIPAGDQQHNYGQSNNSEQGAINNTLSPEFDHLSAYQNGMSLSRVSWKHYAKTEQMLVKQNAPESADLDEVILDYSALSGGKEERLSKLCTMVLDADKQQAKYALLLQQYRIPFGKGDAHKLSCLEALSEF</sequence>
<dbReference type="Proteomes" id="UP000228621">
    <property type="component" value="Unassembled WGS sequence"/>
</dbReference>
<proteinExistence type="predicted"/>
<comment type="caution">
    <text evidence="2">The sequence shown here is derived from an EMBL/GenBank/DDBJ whole genome shotgun (WGS) entry which is preliminary data.</text>
</comment>
<dbReference type="PANTHER" id="PTHR34351:SF1">
    <property type="entry name" value="SLR1927 PROTEIN"/>
    <property type="match status" value="1"/>
</dbReference>
<feature type="transmembrane region" description="Helical" evidence="1">
    <location>
        <begin position="37"/>
        <end position="55"/>
    </location>
</feature>
<evidence type="ECO:0000313" key="3">
    <source>
        <dbReference type="Proteomes" id="UP000228621"/>
    </source>
</evidence>
<keyword evidence="1" id="KW-0812">Transmembrane</keyword>
<gene>
    <name evidence="2" type="ORF">CEX98_07690</name>
</gene>
<keyword evidence="1" id="KW-1133">Transmembrane helix</keyword>
<reference evidence="3" key="1">
    <citation type="journal article" date="2019" name="Genome Announc.">
        <title>Draft Genome Sequence of Pseudoalteromonas piscicida Strain 36Y ROTHPW, an Hypersaline Seawater Isolate from the South Coast of Sonora, Mexico.</title>
        <authorList>
            <person name="Sanchez-Diaz R."/>
            <person name="Molina-Garza Z.J."/>
            <person name="Cruz-Suarez L.E."/>
            <person name="Selvin J."/>
            <person name="Kiran G.S."/>
            <person name="Ibarra-Gamez J.C."/>
            <person name="Gomez-Gil B."/>
            <person name="Galaviz-Silva L."/>
        </authorList>
    </citation>
    <scope>NUCLEOTIDE SEQUENCE [LARGE SCALE GENOMIC DNA]</scope>
    <source>
        <strain evidence="3">36Y_RITHPW</strain>
    </source>
</reference>
<dbReference type="EMBL" id="NKHF01000035">
    <property type="protein sequence ID" value="PCK32334.1"/>
    <property type="molecule type" value="Genomic_DNA"/>
</dbReference>
<organism evidence="2 3">
    <name type="scientific">Pseudoalteromonas piscicida</name>
    <dbReference type="NCBI Taxonomy" id="43662"/>
    <lineage>
        <taxon>Bacteria</taxon>
        <taxon>Pseudomonadati</taxon>
        <taxon>Pseudomonadota</taxon>
        <taxon>Gammaproteobacteria</taxon>
        <taxon>Alteromonadales</taxon>
        <taxon>Pseudoalteromonadaceae</taxon>
        <taxon>Pseudoalteromonas</taxon>
    </lineage>
</organism>
<dbReference type="OrthoDB" id="5298497at2"/>
<evidence type="ECO:0000256" key="1">
    <source>
        <dbReference type="SAM" id="Phobius"/>
    </source>
</evidence>
<dbReference type="AlphaFoldDB" id="A0A2A5JS90"/>
<dbReference type="PANTHER" id="PTHR34351">
    <property type="entry name" value="SLR1927 PROTEIN-RELATED"/>
    <property type="match status" value="1"/>
</dbReference>
<keyword evidence="3" id="KW-1185">Reference proteome</keyword>
<evidence type="ECO:0000313" key="2">
    <source>
        <dbReference type="EMBL" id="PCK32334.1"/>
    </source>
</evidence>
<feature type="transmembrane region" description="Helical" evidence="1">
    <location>
        <begin position="61"/>
        <end position="81"/>
    </location>
</feature>
<protein>
    <submittedName>
        <fullName evidence="2">Uncharacterized protein</fullName>
    </submittedName>
</protein>